<dbReference type="EMBL" id="JAUNZN010000001">
    <property type="protein sequence ID" value="KAK4830724.1"/>
    <property type="molecule type" value="Genomic_DNA"/>
</dbReference>
<protein>
    <recommendedName>
        <fullName evidence="3">RNA-directed DNA polymerase from mobile element jockey</fullName>
    </recommendedName>
</protein>
<dbReference type="PANTHER" id="PTHR33395">
    <property type="entry name" value="TRANSCRIPTASE, PUTATIVE-RELATED-RELATED"/>
    <property type="match status" value="1"/>
</dbReference>
<dbReference type="GO" id="GO:0061343">
    <property type="term" value="P:cell adhesion involved in heart morphogenesis"/>
    <property type="evidence" value="ECO:0007669"/>
    <property type="project" value="TreeGrafter"/>
</dbReference>
<evidence type="ECO:0000313" key="2">
    <source>
        <dbReference type="Proteomes" id="UP001333110"/>
    </source>
</evidence>
<organism evidence="1 2">
    <name type="scientific">Mycteria americana</name>
    <name type="common">Wood stork</name>
    <dbReference type="NCBI Taxonomy" id="33587"/>
    <lineage>
        <taxon>Eukaryota</taxon>
        <taxon>Metazoa</taxon>
        <taxon>Chordata</taxon>
        <taxon>Craniata</taxon>
        <taxon>Vertebrata</taxon>
        <taxon>Euteleostomi</taxon>
        <taxon>Archelosauria</taxon>
        <taxon>Archosauria</taxon>
        <taxon>Dinosauria</taxon>
        <taxon>Saurischia</taxon>
        <taxon>Theropoda</taxon>
        <taxon>Coelurosauria</taxon>
        <taxon>Aves</taxon>
        <taxon>Neognathae</taxon>
        <taxon>Neoaves</taxon>
        <taxon>Aequornithes</taxon>
        <taxon>Ciconiiformes</taxon>
        <taxon>Ciconiidae</taxon>
        <taxon>Mycteria</taxon>
    </lineage>
</organism>
<evidence type="ECO:0008006" key="3">
    <source>
        <dbReference type="Google" id="ProtNLM"/>
    </source>
</evidence>
<gene>
    <name evidence="1" type="ORF">QYF61_013174</name>
</gene>
<dbReference type="GO" id="GO:0031012">
    <property type="term" value="C:extracellular matrix"/>
    <property type="evidence" value="ECO:0007669"/>
    <property type="project" value="TreeGrafter"/>
</dbReference>
<reference evidence="1 2" key="1">
    <citation type="journal article" date="2023" name="J. Hered.">
        <title>Chromosome-level genome of the wood stork (Mycteria americana) provides insight into avian chromosome evolution.</title>
        <authorList>
            <person name="Flamio R. Jr."/>
            <person name="Ramstad K.M."/>
        </authorList>
    </citation>
    <scope>NUCLEOTIDE SEQUENCE [LARGE SCALE GENOMIC DNA]</scope>
    <source>
        <strain evidence="1">JAX WOST 10</strain>
    </source>
</reference>
<sequence>MIQIYIRSWTAQSVESEVHKCGNNDFPFVDTEIVRDQLYQLHVQNSMGPDGIRPTVLKELADVMAGPLLIIYQRSWESGEVSTDWKLANVIPIYKKGMRKDPGSYRLVSLTSVPRKIMEETIAGATERHLKNNAIIRHSQHGSQKESPV</sequence>
<evidence type="ECO:0000313" key="1">
    <source>
        <dbReference type="EMBL" id="KAK4830724.1"/>
    </source>
</evidence>
<proteinExistence type="predicted"/>
<dbReference type="AlphaFoldDB" id="A0AAN7NUI2"/>
<dbReference type="Proteomes" id="UP001333110">
    <property type="component" value="Unassembled WGS sequence"/>
</dbReference>
<name>A0AAN7NUI2_MYCAM</name>
<accession>A0AAN7NUI2</accession>
<keyword evidence="2" id="KW-1185">Reference proteome</keyword>
<dbReference type="PANTHER" id="PTHR33395:SF22">
    <property type="entry name" value="REVERSE TRANSCRIPTASE DOMAIN-CONTAINING PROTEIN"/>
    <property type="match status" value="1"/>
</dbReference>
<dbReference type="GO" id="GO:0007508">
    <property type="term" value="P:larval heart development"/>
    <property type="evidence" value="ECO:0007669"/>
    <property type="project" value="TreeGrafter"/>
</dbReference>
<comment type="caution">
    <text evidence="1">The sequence shown here is derived from an EMBL/GenBank/DDBJ whole genome shotgun (WGS) entry which is preliminary data.</text>
</comment>